<keyword evidence="3 10" id="KW-0328">Glycosyltransferase</keyword>
<feature type="transmembrane region" description="Helical" evidence="8">
    <location>
        <begin position="138"/>
        <end position="157"/>
    </location>
</feature>
<keyword evidence="5 8" id="KW-0812">Transmembrane</keyword>
<evidence type="ECO:0000256" key="2">
    <source>
        <dbReference type="ARBA" id="ARBA00022475"/>
    </source>
</evidence>
<sequence>MPATPIPGSSRTLRVWLLLLAILAVAVSLRAYDLTGKCLWIDEANSVSIASEPVPERLATLRLDSSPPLYYFALRGWMDGLGGGEAAVRALSVVGGVLLVGLTFWVGSSLFSVRVGAIAACYLAVSPVQIFYSQQYRMYSWLTALSILSGFFLWRAVRSGRPRFIVGYALATLAALYLHNVAFYLLPGHLVILAWQRFWKRNLLWWVAATIVVLALYLPWMPTLLEQVRNETHYAWFQQHWEKMGPLGALGRSVVAFSPSFPELPFQFAEPVPVYVLAAVAASILALVGTVAGVVRAGGVVGAGGSGASGVGMTEASIRPNTIWAVLMCVLPLGSGILASVLLQPSYVPGRSDQIALPAFALLVSLGLSVIRPAWLRWTSVAGVLAIAGLSSTHYYDNESDRSEREIAQVIDQNSRAGDIVICTSLTRAPIEYYLTQGLRDRSDDDSHGLTILSFPRDTARHLGNQNDRELLSNPPRLAAEADSVWGEVQRIVRGREDVRVFVLVDLTEVNRAFHEALRSGQERIGYRELRSVGVFRQSGTGHRIGVDVAVFRNSS</sequence>
<dbReference type="Proteomes" id="UP000739538">
    <property type="component" value="Unassembled WGS sequence"/>
</dbReference>
<protein>
    <submittedName>
        <fullName evidence="10">Glycosyltransferase family 39 protein</fullName>
        <ecNumber evidence="10">2.4.-.-</ecNumber>
    </submittedName>
</protein>
<keyword evidence="4 10" id="KW-0808">Transferase</keyword>
<proteinExistence type="predicted"/>
<dbReference type="EC" id="2.4.-.-" evidence="10"/>
<evidence type="ECO:0000256" key="7">
    <source>
        <dbReference type="ARBA" id="ARBA00023136"/>
    </source>
</evidence>
<dbReference type="AlphaFoldDB" id="A0A956NBS7"/>
<dbReference type="GO" id="GO:0010041">
    <property type="term" value="P:response to iron(III) ion"/>
    <property type="evidence" value="ECO:0007669"/>
    <property type="project" value="TreeGrafter"/>
</dbReference>
<keyword evidence="2" id="KW-1003">Cell membrane</keyword>
<dbReference type="PANTHER" id="PTHR33908">
    <property type="entry name" value="MANNOSYLTRANSFERASE YKCB-RELATED"/>
    <property type="match status" value="1"/>
</dbReference>
<name>A0A956NBS7_UNCEI</name>
<feature type="transmembrane region" description="Helical" evidence="8">
    <location>
        <begin position="203"/>
        <end position="220"/>
    </location>
</feature>
<dbReference type="GO" id="GO:0005886">
    <property type="term" value="C:plasma membrane"/>
    <property type="evidence" value="ECO:0007669"/>
    <property type="project" value="UniProtKB-SubCell"/>
</dbReference>
<feature type="transmembrane region" description="Helical" evidence="8">
    <location>
        <begin position="113"/>
        <end position="132"/>
    </location>
</feature>
<evidence type="ECO:0000313" key="10">
    <source>
        <dbReference type="EMBL" id="MCA9756071.1"/>
    </source>
</evidence>
<keyword evidence="7 8" id="KW-0472">Membrane</keyword>
<gene>
    <name evidence="10" type="ORF">KDA27_09735</name>
</gene>
<reference evidence="10" key="2">
    <citation type="journal article" date="2021" name="Microbiome">
        <title>Successional dynamics and alternative stable states in a saline activated sludge microbial community over 9 years.</title>
        <authorList>
            <person name="Wang Y."/>
            <person name="Ye J."/>
            <person name="Ju F."/>
            <person name="Liu L."/>
            <person name="Boyd J.A."/>
            <person name="Deng Y."/>
            <person name="Parks D.H."/>
            <person name="Jiang X."/>
            <person name="Yin X."/>
            <person name="Woodcroft B.J."/>
            <person name="Tyson G.W."/>
            <person name="Hugenholtz P."/>
            <person name="Polz M.F."/>
            <person name="Zhang T."/>
        </authorList>
    </citation>
    <scope>NUCLEOTIDE SEQUENCE</scope>
    <source>
        <strain evidence="10">HKST-UBA02</strain>
    </source>
</reference>
<organism evidence="10 11">
    <name type="scientific">Eiseniibacteriota bacterium</name>
    <dbReference type="NCBI Taxonomy" id="2212470"/>
    <lineage>
        <taxon>Bacteria</taxon>
        <taxon>Candidatus Eiseniibacteriota</taxon>
    </lineage>
</organism>
<evidence type="ECO:0000313" key="11">
    <source>
        <dbReference type="Proteomes" id="UP000739538"/>
    </source>
</evidence>
<keyword evidence="6 8" id="KW-1133">Transmembrane helix</keyword>
<dbReference type="PANTHER" id="PTHR33908:SF3">
    <property type="entry name" value="UNDECAPRENYL PHOSPHATE-ALPHA-4-AMINO-4-DEOXY-L-ARABINOSE ARABINOSYL TRANSFERASE"/>
    <property type="match status" value="1"/>
</dbReference>
<evidence type="ECO:0000256" key="8">
    <source>
        <dbReference type="SAM" id="Phobius"/>
    </source>
</evidence>
<dbReference type="InterPro" id="IPR050297">
    <property type="entry name" value="LipidA_mod_glycosyltrf_83"/>
</dbReference>
<dbReference type="Pfam" id="PF13231">
    <property type="entry name" value="PMT_2"/>
    <property type="match status" value="1"/>
</dbReference>
<feature type="transmembrane region" description="Helical" evidence="8">
    <location>
        <begin position="86"/>
        <end position="106"/>
    </location>
</feature>
<evidence type="ECO:0000259" key="9">
    <source>
        <dbReference type="Pfam" id="PF13231"/>
    </source>
</evidence>
<accession>A0A956NBS7</accession>
<comment type="subcellular location">
    <subcellularLocation>
        <location evidence="1">Cell membrane</location>
        <topology evidence="1">Multi-pass membrane protein</topology>
    </subcellularLocation>
</comment>
<feature type="transmembrane region" description="Helical" evidence="8">
    <location>
        <begin position="355"/>
        <end position="372"/>
    </location>
</feature>
<feature type="transmembrane region" description="Helical" evidence="8">
    <location>
        <begin position="323"/>
        <end position="343"/>
    </location>
</feature>
<evidence type="ECO:0000256" key="1">
    <source>
        <dbReference type="ARBA" id="ARBA00004651"/>
    </source>
</evidence>
<dbReference type="InterPro" id="IPR038731">
    <property type="entry name" value="RgtA/B/C-like"/>
</dbReference>
<feature type="domain" description="Glycosyltransferase RgtA/B/C/D-like" evidence="9">
    <location>
        <begin position="66"/>
        <end position="220"/>
    </location>
</feature>
<dbReference type="GO" id="GO:0016763">
    <property type="term" value="F:pentosyltransferase activity"/>
    <property type="evidence" value="ECO:0007669"/>
    <property type="project" value="TreeGrafter"/>
</dbReference>
<evidence type="ECO:0000256" key="3">
    <source>
        <dbReference type="ARBA" id="ARBA00022676"/>
    </source>
</evidence>
<dbReference type="EMBL" id="JAGQHS010000041">
    <property type="protein sequence ID" value="MCA9756071.1"/>
    <property type="molecule type" value="Genomic_DNA"/>
</dbReference>
<dbReference type="GO" id="GO:0009103">
    <property type="term" value="P:lipopolysaccharide biosynthetic process"/>
    <property type="evidence" value="ECO:0007669"/>
    <property type="project" value="UniProtKB-ARBA"/>
</dbReference>
<evidence type="ECO:0000256" key="6">
    <source>
        <dbReference type="ARBA" id="ARBA00022989"/>
    </source>
</evidence>
<feature type="transmembrane region" description="Helical" evidence="8">
    <location>
        <begin position="274"/>
        <end position="295"/>
    </location>
</feature>
<evidence type="ECO:0000256" key="5">
    <source>
        <dbReference type="ARBA" id="ARBA00022692"/>
    </source>
</evidence>
<reference evidence="10" key="1">
    <citation type="submission" date="2020-04" db="EMBL/GenBank/DDBJ databases">
        <authorList>
            <person name="Zhang T."/>
        </authorList>
    </citation>
    <scope>NUCLEOTIDE SEQUENCE</scope>
    <source>
        <strain evidence="10">HKST-UBA02</strain>
    </source>
</reference>
<comment type="caution">
    <text evidence="10">The sequence shown here is derived from an EMBL/GenBank/DDBJ whole genome shotgun (WGS) entry which is preliminary data.</text>
</comment>
<evidence type="ECO:0000256" key="4">
    <source>
        <dbReference type="ARBA" id="ARBA00022679"/>
    </source>
</evidence>